<keyword evidence="9" id="KW-1185">Reference proteome</keyword>
<sequence>MGEIEEDNDDQFLSLIEQAEADAIDSARIAKRQKLSGTASGDESCPQDNQEEGSYMAALRGSRSSLWKLQQQHLNLHNKGGGVASLSSGSNSTAPSSTMVGGSCFKCGMMGHWARECGGGHDGSVDRTGSLVAEKHCPCGSGTCLILTSNTAKNPGRMFYRCPLKAENGGCNFFEWCDTPSSAITLDGQSSAQVPVLLCPCGAGSCLVLVSKNGKNEGQQYYKCPANGVLGRGSCGFFKWCNEQGSVPRQSSFSQQFQGSSNISNCWSSADKSNSSCFKCGQEGHWAKDCQNQSSNSFVSEGKNQLSSGSCFKCGKAGHWARDCPAQSNVATASGAKRYFGSSQSS</sequence>
<evidence type="ECO:0000256" key="2">
    <source>
        <dbReference type="ARBA" id="ARBA00022771"/>
    </source>
</evidence>
<proteinExistence type="predicted"/>
<dbReference type="OrthoDB" id="5418639at2759"/>
<feature type="domain" description="GRF-type" evidence="7">
    <location>
        <begin position="199"/>
        <end position="244"/>
    </location>
</feature>
<dbReference type="PROSITE" id="PS50158">
    <property type="entry name" value="ZF_CCHC"/>
    <property type="match status" value="3"/>
</dbReference>
<keyword evidence="2 4" id="KW-0863">Zinc-finger</keyword>
<dbReference type="SUPFAM" id="SSF57756">
    <property type="entry name" value="Retrovirus zinc finger-like domains"/>
    <property type="match status" value="2"/>
</dbReference>
<reference evidence="8 9" key="2">
    <citation type="journal article" date="2017" name="Nature">
        <title>The Apostasia genome and the evolution of orchids.</title>
        <authorList>
            <person name="Zhang G.Q."/>
            <person name="Liu K.W."/>
            <person name="Li Z."/>
            <person name="Lohaus R."/>
            <person name="Hsiao Y.Y."/>
            <person name="Niu S.C."/>
            <person name="Wang J.Y."/>
            <person name="Lin Y.C."/>
            <person name="Xu Q."/>
            <person name="Chen L.J."/>
            <person name="Yoshida K."/>
            <person name="Fujiwara S."/>
            <person name="Wang Z.W."/>
            <person name="Zhang Y.Q."/>
            <person name="Mitsuda N."/>
            <person name="Wang M."/>
            <person name="Liu G.H."/>
            <person name="Pecoraro L."/>
            <person name="Huang H.X."/>
            <person name="Xiao X.J."/>
            <person name="Lin M."/>
            <person name="Wu X.Y."/>
            <person name="Wu W.L."/>
            <person name="Chen Y.Y."/>
            <person name="Chang S.B."/>
            <person name="Sakamoto S."/>
            <person name="Ohme-Takagi M."/>
            <person name="Yagi M."/>
            <person name="Zeng S.J."/>
            <person name="Shen C.Y."/>
            <person name="Yeh C.M."/>
            <person name="Luo Y.B."/>
            <person name="Tsai W.C."/>
            <person name="Van de Peer Y."/>
            <person name="Liu Z.J."/>
        </authorList>
    </citation>
    <scope>NUCLEOTIDE SEQUENCE [LARGE SCALE GENOMIC DNA]</scope>
    <source>
        <tissue evidence="8">The whole plant</tissue>
    </source>
</reference>
<dbReference type="InterPro" id="IPR036875">
    <property type="entry name" value="Znf_CCHC_sf"/>
</dbReference>
<dbReference type="PANTHER" id="PTHR33680">
    <property type="entry name" value="OS07G0190500 PROTEIN"/>
    <property type="match status" value="1"/>
</dbReference>
<dbReference type="Pfam" id="PF06839">
    <property type="entry name" value="Zn_ribbon_GRF"/>
    <property type="match status" value="2"/>
</dbReference>
<feature type="domain" description="CCHC-type" evidence="6">
    <location>
        <begin position="277"/>
        <end position="292"/>
    </location>
</feature>
<dbReference type="PROSITE" id="PS51999">
    <property type="entry name" value="ZF_GRF"/>
    <property type="match status" value="2"/>
</dbReference>
<accession>A0A2I0VX39</accession>
<evidence type="ECO:0000313" key="8">
    <source>
        <dbReference type="EMBL" id="PKU67965.1"/>
    </source>
</evidence>
<evidence type="ECO:0000256" key="3">
    <source>
        <dbReference type="ARBA" id="ARBA00022833"/>
    </source>
</evidence>
<dbReference type="STRING" id="906689.A0A2I0VX39"/>
<reference evidence="8 9" key="1">
    <citation type="journal article" date="2016" name="Sci. Rep.">
        <title>The Dendrobium catenatum Lindl. genome sequence provides insights into polysaccharide synthase, floral development and adaptive evolution.</title>
        <authorList>
            <person name="Zhang G.Q."/>
            <person name="Xu Q."/>
            <person name="Bian C."/>
            <person name="Tsai W.C."/>
            <person name="Yeh C.M."/>
            <person name="Liu K.W."/>
            <person name="Yoshida K."/>
            <person name="Zhang L.S."/>
            <person name="Chang S.B."/>
            <person name="Chen F."/>
            <person name="Shi Y."/>
            <person name="Su Y.Y."/>
            <person name="Zhang Y.Q."/>
            <person name="Chen L.J."/>
            <person name="Yin Y."/>
            <person name="Lin M."/>
            <person name="Huang H."/>
            <person name="Deng H."/>
            <person name="Wang Z.W."/>
            <person name="Zhu S.L."/>
            <person name="Zhao X."/>
            <person name="Deng C."/>
            <person name="Niu S.C."/>
            <person name="Huang J."/>
            <person name="Wang M."/>
            <person name="Liu G.H."/>
            <person name="Yang H.J."/>
            <person name="Xiao X.J."/>
            <person name="Hsiao Y.Y."/>
            <person name="Wu W.L."/>
            <person name="Chen Y.Y."/>
            <person name="Mitsuda N."/>
            <person name="Ohme-Takagi M."/>
            <person name="Luo Y.B."/>
            <person name="Van de Peer Y."/>
            <person name="Liu Z.J."/>
        </authorList>
    </citation>
    <scope>NUCLEOTIDE SEQUENCE [LARGE SCALE GENOMIC DNA]</scope>
    <source>
        <tissue evidence="8">The whole plant</tissue>
    </source>
</reference>
<dbReference type="GO" id="GO:0003676">
    <property type="term" value="F:nucleic acid binding"/>
    <property type="evidence" value="ECO:0007669"/>
    <property type="project" value="InterPro"/>
</dbReference>
<evidence type="ECO:0000256" key="1">
    <source>
        <dbReference type="ARBA" id="ARBA00022723"/>
    </source>
</evidence>
<protein>
    <submittedName>
        <fullName evidence="8">Cold shock protein 1</fullName>
    </submittedName>
</protein>
<dbReference type="SMART" id="SM00343">
    <property type="entry name" value="ZnF_C2HC"/>
    <property type="match status" value="3"/>
</dbReference>
<evidence type="ECO:0000313" key="9">
    <source>
        <dbReference type="Proteomes" id="UP000233837"/>
    </source>
</evidence>
<feature type="domain" description="CCHC-type" evidence="6">
    <location>
        <begin position="104"/>
        <end position="117"/>
    </location>
</feature>
<evidence type="ECO:0000256" key="5">
    <source>
        <dbReference type="SAM" id="MobiDB-lite"/>
    </source>
</evidence>
<gene>
    <name evidence="8" type="primary">CSP1</name>
    <name evidence="8" type="ORF">MA16_Dca007000</name>
</gene>
<evidence type="ECO:0000259" key="7">
    <source>
        <dbReference type="PROSITE" id="PS51999"/>
    </source>
</evidence>
<dbReference type="Pfam" id="PF00098">
    <property type="entry name" value="zf-CCHC"/>
    <property type="match status" value="3"/>
</dbReference>
<dbReference type="EMBL" id="KZ503159">
    <property type="protein sequence ID" value="PKU67965.1"/>
    <property type="molecule type" value="Genomic_DNA"/>
</dbReference>
<dbReference type="Proteomes" id="UP000233837">
    <property type="component" value="Unassembled WGS sequence"/>
</dbReference>
<dbReference type="PANTHER" id="PTHR33680:SF1">
    <property type="entry name" value="OS05G0489500 PROTEIN"/>
    <property type="match status" value="1"/>
</dbReference>
<feature type="region of interest" description="Disordered" evidence="5">
    <location>
        <begin position="33"/>
        <end position="56"/>
    </location>
</feature>
<keyword evidence="1" id="KW-0479">Metal-binding</keyword>
<dbReference type="InterPro" id="IPR001878">
    <property type="entry name" value="Znf_CCHC"/>
</dbReference>
<dbReference type="Gene3D" id="4.10.60.10">
    <property type="entry name" value="Zinc finger, CCHC-type"/>
    <property type="match status" value="3"/>
</dbReference>
<feature type="domain" description="GRF-type" evidence="7">
    <location>
        <begin position="137"/>
        <end position="180"/>
    </location>
</feature>
<keyword evidence="3" id="KW-0862">Zinc</keyword>
<organism evidence="8 9">
    <name type="scientific">Dendrobium catenatum</name>
    <dbReference type="NCBI Taxonomy" id="906689"/>
    <lineage>
        <taxon>Eukaryota</taxon>
        <taxon>Viridiplantae</taxon>
        <taxon>Streptophyta</taxon>
        <taxon>Embryophyta</taxon>
        <taxon>Tracheophyta</taxon>
        <taxon>Spermatophyta</taxon>
        <taxon>Magnoliopsida</taxon>
        <taxon>Liliopsida</taxon>
        <taxon>Asparagales</taxon>
        <taxon>Orchidaceae</taxon>
        <taxon>Epidendroideae</taxon>
        <taxon>Malaxideae</taxon>
        <taxon>Dendrobiinae</taxon>
        <taxon>Dendrobium</taxon>
    </lineage>
</organism>
<dbReference type="GO" id="GO:0008270">
    <property type="term" value="F:zinc ion binding"/>
    <property type="evidence" value="ECO:0007669"/>
    <property type="project" value="UniProtKB-KW"/>
</dbReference>
<feature type="domain" description="CCHC-type" evidence="6">
    <location>
        <begin position="311"/>
        <end position="325"/>
    </location>
</feature>
<name>A0A2I0VX39_9ASPA</name>
<dbReference type="InterPro" id="IPR010666">
    <property type="entry name" value="Znf_GRF"/>
</dbReference>
<dbReference type="AlphaFoldDB" id="A0A2I0VX39"/>
<evidence type="ECO:0000259" key="6">
    <source>
        <dbReference type="PROSITE" id="PS50158"/>
    </source>
</evidence>
<evidence type="ECO:0000256" key="4">
    <source>
        <dbReference type="PROSITE-ProRule" id="PRU00047"/>
    </source>
</evidence>